<dbReference type="InterPro" id="IPR000835">
    <property type="entry name" value="HTH_MarR-typ"/>
</dbReference>
<proteinExistence type="predicted"/>
<reference evidence="2 3" key="1">
    <citation type="submission" date="2019-05" db="EMBL/GenBank/DDBJ databases">
        <authorList>
            <person name="Lee S.D."/>
        </authorList>
    </citation>
    <scope>NUCLEOTIDE SEQUENCE [LARGE SCALE GENOMIC DNA]</scope>
    <source>
        <strain evidence="2 3">C5-26</strain>
    </source>
</reference>
<dbReference type="Pfam" id="PF12802">
    <property type="entry name" value="MarR_2"/>
    <property type="match status" value="1"/>
</dbReference>
<gene>
    <name evidence="2" type="ORF">FGL98_08495</name>
</gene>
<reference evidence="2 3" key="2">
    <citation type="submission" date="2019-08" db="EMBL/GenBank/DDBJ databases">
        <title>Jejuicoccus antrihumi gen. nov., sp. nov., a new member of the family Dermacoccaceae isolated from a cave.</title>
        <authorList>
            <person name="Schumann P."/>
            <person name="Kim I.S."/>
        </authorList>
    </citation>
    <scope>NUCLEOTIDE SEQUENCE [LARGE SCALE GENOMIC DNA]</scope>
    <source>
        <strain evidence="2 3">C5-26</strain>
    </source>
</reference>
<dbReference type="PROSITE" id="PS50995">
    <property type="entry name" value="HTH_MARR_2"/>
    <property type="match status" value="1"/>
</dbReference>
<name>A0A563E3A5_9MICO</name>
<evidence type="ECO:0000313" key="3">
    <source>
        <dbReference type="Proteomes" id="UP000320244"/>
    </source>
</evidence>
<dbReference type="InterPro" id="IPR036388">
    <property type="entry name" value="WH-like_DNA-bd_sf"/>
</dbReference>
<dbReference type="GO" id="GO:0003700">
    <property type="term" value="F:DNA-binding transcription factor activity"/>
    <property type="evidence" value="ECO:0007669"/>
    <property type="project" value="InterPro"/>
</dbReference>
<comment type="caution">
    <text evidence="2">The sequence shown here is derived from an EMBL/GenBank/DDBJ whole genome shotgun (WGS) entry which is preliminary data.</text>
</comment>
<dbReference type="InterPro" id="IPR036390">
    <property type="entry name" value="WH_DNA-bd_sf"/>
</dbReference>
<protein>
    <submittedName>
        <fullName evidence="2">MarR family transcriptional regulator</fullName>
    </submittedName>
</protein>
<dbReference type="PANTHER" id="PTHR39515">
    <property type="entry name" value="CONSERVED PROTEIN"/>
    <property type="match status" value="1"/>
</dbReference>
<organism evidence="2 3">
    <name type="scientific">Leekyejoonella antrihumi</name>
    <dbReference type="NCBI Taxonomy" id="1660198"/>
    <lineage>
        <taxon>Bacteria</taxon>
        <taxon>Bacillati</taxon>
        <taxon>Actinomycetota</taxon>
        <taxon>Actinomycetes</taxon>
        <taxon>Micrococcales</taxon>
        <taxon>Dermacoccaceae</taxon>
        <taxon>Leekyejoonella</taxon>
    </lineage>
</organism>
<dbReference type="EMBL" id="VCQV01000009">
    <property type="protein sequence ID" value="TWP36789.1"/>
    <property type="molecule type" value="Genomic_DNA"/>
</dbReference>
<dbReference type="RefSeq" id="WP_146316330.1">
    <property type="nucleotide sequence ID" value="NZ_VCQV01000009.1"/>
</dbReference>
<feature type="domain" description="HTH marR-type" evidence="1">
    <location>
        <begin position="7"/>
        <end position="139"/>
    </location>
</feature>
<dbReference type="InterPro" id="IPR052526">
    <property type="entry name" value="HTH-type_Bedaq_tolerance"/>
</dbReference>
<dbReference type="Proteomes" id="UP000320244">
    <property type="component" value="Unassembled WGS sequence"/>
</dbReference>
<keyword evidence="3" id="KW-1185">Reference proteome</keyword>
<accession>A0A563E3A5</accession>
<dbReference type="PANTHER" id="PTHR39515:SF2">
    <property type="entry name" value="HTH-TYPE TRANSCRIPTIONAL REGULATOR RV0880"/>
    <property type="match status" value="1"/>
</dbReference>
<dbReference type="Gene3D" id="1.10.10.10">
    <property type="entry name" value="Winged helix-like DNA-binding domain superfamily/Winged helix DNA-binding domain"/>
    <property type="match status" value="1"/>
</dbReference>
<evidence type="ECO:0000259" key="1">
    <source>
        <dbReference type="PROSITE" id="PS50995"/>
    </source>
</evidence>
<evidence type="ECO:0000313" key="2">
    <source>
        <dbReference type="EMBL" id="TWP36789.1"/>
    </source>
</evidence>
<dbReference type="SUPFAM" id="SSF46785">
    <property type="entry name" value="Winged helix' DNA-binding domain"/>
    <property type="match status" value="1"/>
</dbReference>
<dbReference type="AlphaFoldDB" id="A0A563E3A5"/>
<sequence>MAAANDIDDLAGGLRTAVNRLSYHLRTPATEHGLTPSRLSVLVALDKRGPRRPSELASVIGITAASMSRLTEALVEGRWVERAPDPEDRRACHLILTEFGRTALDDLRTEGTSRLSQDLGTLSADDRAALSRALPILVTLADLRLEAAIEAKTRESVT</sequence>
<dbReference type="OrthoDB" id="9815567at2"/>
<dbReference type="SMART" id="SM00347">
    <property type="entry name" value="HTH_MARR"/>
    <property type="match status" value="1"/>
</dbReference>
<dbReference type="PRINTS" id="PR00598">
    <property type="entry name" value="HTHMARR"/>
</dbReference>